<evidence type="ECO:0000313" key="2">
    <source>
        <dbReference type="Proteomes" id="UP000289708"/>
    </source>
</evidence>
<sequence length="462" mass="51142">MEGALMKSDQKVFLSVRTDGLGARLRSLLNASYLAKRHGVHYRFIWTKNNDKSHAIYSADKTFASEYLSHHLSEPTRDGYLELPPGLHSAQGVSQTLDASDRGVIVHYDTLPLHMVDDDSDQLVGFRGLFDQIGFQSRYKRLIAATYEITLPENPIALHHRTGDIVYGSYRYMSNYNRKALPVPIAKQEILSLMDSGSNPIIFGQDEPTCKHLAASGARACLLAQDLIHFVPRDDRLGVALCEVVLMSRCREIRAGSSAFAELAAMIGGIEIVDPRSGMDDRESVEMLVGAVERGDLSQLHPLQISYAIFSAVHLGRNVLSVARRIELMNSALVHDAKNPFYWILLMSLLLADDRMDAAREAAAACVTHCFDSENVFMSSLYLAISKSVGKAKSPLAMYKTRVRMVANQHRGAASFIMALYSLAEKDIKRAKQHLEAAYTSVEMRGHVDRMNAALAAVSVSP</sequence>
<proteinExistence type="predicted"/>
<dbReference type="OrthoDB" id="8097956at2"/>
<keyword evidence="2" id="KW-1185">Reference proteome</keyword>
<dbReference type="EMBL" id="RYFI01000004">
    <property type="protein sequence ID" value="RXF74457.1"/>
    <property type="molecule type" value="Genomic_DNA"/>
</dbReference>
<organism evidence="1 2">
    <name type="scientific">Hansschlegelia zhihuaiae</name>
    <dbReference type="NCBI Taxonomy" id="405005"/>
    <lineage>
        <taxon>Bacteria</taxon>
        <taxon>Pseudomonadati</taxon>
        <taxon>Pseudomonadota</taxon>
        <taxon>Alphaproteobacteria</taxon>
        <taxon>Hyphomicrobiales</taxon>
        <taxon>Methylopilaceae</taxon>
        <taxon>Hansschlegelia</taxon>
    </lineage>
</organism>
<dbReference type="AlphaFoldDB" id="A0A4Q0MKZ1"/>
<dbReference type="Proteomes" id="UP000289708">
    <property type="component" value="Unassembled WGS sequence"/>
</dbReference>
<accession>A0A4Q0MKZ1</accession>
<name>A0A4Q0MKZ1_9HYPH</name>
<gene>
    <name evidence="1" type="ORF">EK403_06525</name>
</gene>
<dbReference type="RefSeq" id="WP_128776682.1">
    <property type="nucleotide sequence ID" value="NZ_RYFI01000004.1"/>
</dbReference>
<evidence type="ECO:0000313" key="1">
    <source>
        <dbReference type="EMBL" id="RXF74457.1"/>
    </source>
</evidence>
<comment type="caution">
    <text evidence="1">The sequence shown here is derived from an EMBL/GenBank/DDBJ whole genome shotgun (WGS) entry which is preliminary data.</text>
</comment>
<protein>
    <submittedName>
        <fullName evidence="1">Uncharacterized protein</fullName>
    </submittedName>
</protein>
<reference evidence="1 2" key="1">
    <citation type="submission" date="2018-12" db="EMBL/GenBank/DDBJ databases">
        <title>bacterium Hansschlegelia zhihuaiae S113.</title>
        <authorList>
            <person name="He J."/>
        </authorList>
    </citation>
    <scope>NUCLEOTIDE SEQUENCE [LARGE SCALE GENOMIC DNA]</scope>
    <source>
        <strain evidence="1 2">S 113</strain>
    </source>
</reference>